<dbReference type="Pfam" id="PF00069">
    <property type="entry name" value="Pkinase"/>
    <property type="match status" value="1"/>
</dbReference>
<evidence type="ECO:0000256" key="6">
    <source>
        <dbReference type="SAM" id="Phobius"/>
    </source>
</evidence>
<evidence type="ECO:0000256" key="2">
    <source>
        <dbReference type="ARBA" id="ARBA00022741"/>
    </source>
</evidence>
<keyword evidence="6" id="KW-0812">Transmembrane</keyword>
<dbReference type="InterPro" id="IPR000719">
    <property type="entry name" value="Prot_kinase_dom"/>
</dbReference>
<dbReference type="PANTHER" id="PTHR43289:SF6">
    <property type="entry name" value="SERINE_THREONINE-PROTEIN KINASE NEKL-3"/>
    <property type="match status" value="1"/>
</dbReference>
<evidence type="ECO:0000259" key="7">
    <source>
        <dbReference type="PROSITE" id="PS50011"/>
    </source>
</evidence>
<sequence length="455" mass="47618">MGSVWVADHLSLGSQVAVKFMAPEIAHSAGFAERFRREAMTVAQLKSPHVAQVFDQGVTEAGVPYIVMELLDGEDLKSRIHRLGPMSLHELACVVRHVARALGRAHQLGIVHRDIKPENIFLTALEDEGELFVKVLDFGVAKQPVSCDQGMTSTGSSFGTPLYMSPEQLLSAKHVDSRADLWALGVVGYYAITGRVPFAGETLGALSVAIHAGVFPLPSVMRRDVPHAFDAWVTKALQRDPAARFGSAREMAGALDQSLFSLALAPTLAAGALATPLQWPPPFPPAERAAHTQVPDSAGPPHSGGQARTFRGLVLPRPRAGRARAGFRLAVGAALAGAAALGLTVFFRQGDLQAQGSPAAERSAALEAPGHRAAPSEPPRPAQVAPPEPPLVRPAEEPQPAPTSAPPSTPPPRPAASLAPSPALPAPVTARRAAPPNPGPAATTSARAAVDRIGF</sequence>
<keyword evidence="4" id="KW-0067">ATP-binding</keyword>
<dbReference type="InterPro" id="IPR008271">
    <property type="entry name" value="Ser/Thr_kinase_AS"/>
</dbReference>
<feature type="domain" description="Protein kinase" evidence="7">
    <location>
        <begin position="1"/>
        <end position="260"/>
    </location>
</feature>
<dbReference type="Gene3D" id="3.30.200.20">
    <property type="entry name" value="Phosphorylase Kinase, domain 1"/>
    <property type="match status" value="1"/>
</dbReference>
<keyword evidence="1 8" id="KW-0808">Transferase</keyword>
<feature type="transmembrane region" description="Helical" evidence="6">
    <location>
        <begin position="327"/>
        <end position="347"/>
    </location>
</feature>
<name>A0A4P2QVH0_SORCE</name>
<feature type="compositionally biased region" description="Pro residues" evidence="5">
    <location>
        <begin position="376"/>
        <end position="414"/>
    </location>
</feature>
<dbReference type="EC" id="2.7.11.1" evidence="8"/>
<dbReference type="Proteomes" id="UP000295497">
    <property type="component" value="Chromosome"/>
</dbReference>
<evidence type="ECO:0000256" key="5">
    <source>
        <dbReference type="SAM" id="MobiDB-lite"/>
    </source>
</evidence>
<dbReference type="InterPro" id="IPR011009">
    <property type="entry name" value="Kinase-like_dom_sf"/>
</dbReference>
<evidence type="ECO:0000256" key="4">
    <source>
        <dbReference type="ARBA" id="ARBA00022840"/>
    </source>
</evidence>
<keyword evidence="6" id="KW-0472">Membrane</keyword>
<evidence type="ECO:0000256" key="3">
    <source>
        <dbReference type="ARBA" id="ARBA00022777"/>
    </source>
</evidence>
<dbReference type="SUPFAM" id="SSF56112">
    <property type="entry name" value="Protein kinase-like (PK-like)"/>
    <property type="match status" value="1"/>
</dbReference>
<dbReference type="CDD" id="cd14014">
    <property type="entry name" value="STKc_PknB_like"/>
    <property type="match status" value="1"/>
</dbReference>
<dbReference type="PANTHER" id="PTHR43289">
    <property type="entry name" value="MITOGEN-ACTIVATED PROTEIN KINASE KINASE KINASE 20-RELATED"/>
    <property type="match status" value="1"/>
</dbReference>
<feature type="region of interest" description="Disordered" evidence="5">
    <location>
        <begin position="357"/>
        <end position="455"/>
    </location>
</feature>
<evidence type="ECO:0000256" key="1">
    <source>
        <dbReference type="ARBA" id="ARBA00022679"/>
    </source>
</evidence>
<protein>
    <submittedName>
        <fullName evidence="8">Protein kinase</fullName>
        <ecNumber evidence="8">2.7.11.1</ecNumber>
    </submittedName>
</protein>
<proteinExistence type="predicted"/>
<gene>
    <name evidence="8" type="ORF">SOCE836_062590</name>
</gene>
<evidence type="ECO:0000313" key="8">
    <source>
        <dbReference type="EMBL" id="AUX34091.1"/>
    </source>
</evidence>
<keyword evidence="2" id="KW-0547">Nucleotide-binding</keyword>
<dbReference type="PROSITE" id="PS00108">
    <property type="entry name" value="PROTEIN_KINASE_ST"/>
    <property type="match status" value="1"/>
</dbReference>
<dbReference type="SMART" id="SM00220">
    <property type="entry name" value="S_TKc"/>
    <property type="match status" value="1"/>
</dbReference>
<accession>A0A4P2QVH0</accession>
<keyword evidence="6" id="KW-1133">Transmembrane helix</keyword>
<feature type="compositionally biased region" description="Low complexity" evidence="5">
    <location>
        <begin position="415"/>
        <end position="446"/>
    </location>
</feature>
<organism evidence="8 9">
    <name type="scientific">Sorangium cellulosum</name>
    <name type="common">Polyangium cellulosum</name>
    <dbReference type="NCBI Taxonomy" id="56"/>
    <lineage>
        <taxon>Bacteria</taxon>
        <taxon>Pseudomonadati</taxon>
        <taxon>Myxococcota</taxon>
        <taxon>Polyangia</taxon>
        <taxon>Polyangiales</taxon>
        <taxon>Polyangiaceae</taxon>
        <taxon>Sorangium</taxon>
    </lineage>
</organism>
<dbReference type="AlphaFoldDB" id="A0A4P2QVH0"/>
<dbReference type="GO" id="GO:0005524">
    <property type="term" value="F:ATP binding"/>
    <property type="evidence" value="ECO:0007669"/>
    <property type="project" value="UniProtKB-KW"/>
</dbReference>
<dbReference type="PROSITE" id="PS50011">
    <property type="entry name" value="PROTEIN_KINASE_DOM"/>
    <property type="match status" value="1"/>
</dbReference>
<dbReference type="EMBL" id="CP012672">
    <property type="protein sequence ID" value="AUX34091.1"/>
    <property type="molecule type" value="Genomic_DNA"/>
</dbReference>
<dbReference type="Gene3D" id="1.10.510.10">
    <property type="entry name" value="Transferase(Phosphotransferase) domain 1"/>
    <property type="match status" value="1"/>
</dbReference>
<dbReference type="GO" id="GO:0004674">
    <property type="term" value="F:protein serine/threonine kinase activity"/>
    <property type="evidence" value="ECO:0007669"/>
    <property type="project" value="UniProtKB-EC"/>
</dbReference>
<feature type="region of interest" description="Disordered" evidence="5">
    <location>
        <begin position="280"/>
        <end position="309"/>
    </location>
</feature>
<reference evidence="8 9" key="1">
    <citation type="submission" date="2015-09" db="EMBL/GenBank/DDBJ databases">
        <title>Sorangium comparison.</title>
        <authorList>
            <person name="Zaburannyi N."/>
            <person name="Bunk B."/>
            <person name="Overmann J."/>
            <person name="Mueller R."/>
        </authorList>
    </citation>
    <scope>NUCLEOTIDE SEQUENCE [LARGE SCALE GENOMIC DNA]</scope>
    <source>
        <strain evidence="8 9">So ce836</strain>
    </source>
</reference>
<keyword evidence="3 8" id="KW-0418">Kinase</keyword>
<evidence type="ECO:0000313" key="9">
    <source>
        <dbReference type="Proteomes" id="UP000295497"/>
    </source>
</evidence>